<dbReference type="InterPro" id="IPR017853">
    <property type="entry name" value="GH"/>
</dbReference>
<evidence type="ECO:0000256" key="14">
    <source>
        <dbReference type="PIRNR" id="PIRNR006337"/>
    </source>
</evidence>
<dbReference type="EC" id="3.2.1.141" evidence="4 13"/>
<evidence type="ECO:0000256" key="12">
    <source>
        <dbReference type="ARBA" id="ARBA00034013"/>
    </source>
</evidence>
<dbReference type="PANTHER" id="PTHR43651">
    <property type="entry name" value="1,4-ALPHA-GLUCAN-BRANCHING ENZYME"/>
    <property type="match status" value="1"/>
</dbReference>
<organism evidence="18 19">
    <name type="scientific">Burkholderia ubonensis</name>
    <dbReference type="NCBI Taxonomy" id="101571"/>
    <lineage>
        <taxon>Bacteria</taxon>
        <taxon>Pseudomonadati</taxon>
        <taxon>Pseudomonadota</taxon>
        <taxon>Betaproteobacteria</taxon>
        <taxon>Burkholderiales</taxon>
        <taxon>Burkholderiaceae</taxon>
        <taxon>Burkholderia</taxon>
        <taxon>Burkholderia cepacia complex</taxon>
    </lineage>
</organism>
<dbReference type="UniPathway" id="UPA00299"/>
<dbReference type="SUPFAM" id="SSF51445">
    <property type="entry name" value="(Trans)glycosidases"/>
    <property type="match status" value="1"/>
</dbReference>
<evidence type="ECO:0000256" key="13">
    <source>
        <dbReference type="NCBIfam" id="TIGR02402"/>
    </source>
</evidence>
<dbReference type="GO" id="GO:0005737">
    <property type="term" value="C:cytoplasm"/>
    <property type="evidence" value="ECO:0007669"/>
    <property type="project" value="UniProtKB-SubCell"/>
</dbReference>
<comment type="subcellular location">
    <subcellularLocation>
        <location evidence="1 15">Cytoplasm</location>
    </subcellularLocation>
</comment>
<dbReference type="InterPro" id="IPR022567">
    <property type="entry name" value="DUF3459"/>
</dbReference>
<dbReference type="EMBL" id="LOTN01000051">
    <property type="protein sequence ID" value="KUZ85957.1"/>
    <property type="molecule type" value="Genomic_DNA"/>
</dbReference>
<dbReference type="SUPFAM" id="SSF81296">
    <property type="entry name" value="E set domains"/>
    <property type="match status" value="1"/>
</dbReference>
<evidence type="ECO:0000256" key="11">
    <source>
        <dbReference type="ARBA" id="ARBA00033284"/>
    </source>
</evidence>
<evidence type="ECO:0000256" key="4">
    <source>
        <dbReference type="ARBA" id="ARBA00012268"/>
    </source>
</evidence>
<evidence type="ECO:0000256" key="16">
    <source>
        <dbReference type="PIRSR" id="PIRSR006337-3"/>
    </source>
</evidence>
<feature type="active site" description="Nucleophile" evidence="15">
    <location>
        <position position="260"/>
    </location>
</feature>
<comment type="pathway">
    <text evidence="2 14">Glycan biosynthesis; trehalose biosynthesis.</text>
</comment>
<gene>
    <name evidence="18" type="ORF">WI38_23950</name>
</gene>
<comment type="catalytic activity">
    <reaction evidence="12 14">
        <text>hydrolysis of (1-&gt;4)-alpha-D-glucosidic linkage in 4-alpha-D-[(1-&gt;4)-alpha-D-glucanosyl]n trehalose to yield trehalose and (1-&gt;4)-alpha-D-glucan.</text>
        <dbReference type="EC" id="3.2.1.141"/>
    </reaction>
</comment>
<evidence type="ECO:0000256" key="6">
    <source>
        <dbReference type="ARBA" id="ARBA00022490"/>
    </source>
</evidence>
<evidence type="ECO:0000256" key="2">
    <source>
        <dbReference type="ARBA" id="ARBA00005199"/>
    </source>
</evidence>
<evidence type="ECO:0000256" key="3">
    <source>
        <dbReference type="ARBA" id="ARBA00008061"/>
    </source>
</evidence>
<evidence type="ECO:0000256" key="10">
    <source>
        <dbReference type="ARBA" id="ARBA00032057"/>
    </source>
</evidence>
<keyword evidence="9 14" id="KW-0326">Glycosidase</keyword>
<feature type="domain" description="Glycosyl hydrolase family 13 catalytic" evidence="17">
    <location>
        <begin position="115"/>
        <end position="468"/>
    </location>
</feature>
<dbReference type="InterPro" id="IPR006047">
    <property type="entry name" value="GH13_cat_dom"/>
</dbReference>
<dbReference type="CDD" id="cd11325">
    <property type="entry name" value="AmyAc_GTHase"/>
    <property type="match status" value="1"/>
</dbReference>
<dbReference type="Proteomes" id="UP000065521">
    <property type="component" value="Unassembled WGS sequence"/>
</dbReference>
<keyword evidence="6" id="KW-0963">Cytoplasm</keyword>
<accession>A0A102L2P1</accession>
<comment type="caution">
    <text evidence="18">The sequence shown here is derived from an EMBL/GenBank/DDBJ whole genome shotgun (WGS) entry which is preliminary data.</text>
</comment>
<evidence type="ECO:0000256" key="5">
    <source>
        <dbReference type="ARBA" id="ARBA00015938"/>
    </source>
</evidence>
<protein>
    <recommendedName>
        <fullName evidence="5 13">Malto-oligosyltrehalose trehalohydrolase</fullName>
        <shortName evidence="14">MTHase</shortName>
        <ecNumber evidence="4 13">3.2.1.141</ecNumber>
    </recommendedName>
    <alternativeName>
        <fullName evidence="11 14">4-alpha-D-((1-&gt;4)-alpha-D-glucano)trehalose trehalohydrolase</fullName>
    </alternativeName>
    <alternativeName>
        <fullName evidence="10 14">Maltooligosyl trehalose trehalohydrolase</fullName>
    </alternativeName>
</protein>
<dbReference type="InterPro" id="IPR014756">
    <property type="entry name" value="Ig_E-set"/>
</dbReference>
<dbReference type="NCBIfam" id="TIGR02402">
    <property type="entry name" value="trehalose_TreZ"/>
    <property type="match status" value="1"/>
</dbReference>
<evidence type="ECO:0000256" key="1">
    <source>
        <dbReference type="ARBA" id="ARBA00004496"/>
    </source>
</evidence>
<evidence type="ECO:0000313" key="19">
    <source>
        <dbReference type="Proteomes" id="UP000065521"/>
    </source>
</evidence>
<dbReference type="SMART" id="SM00642">
    <property type="entry name" value="Aamy"/>
    <property type="match status" value="1"/>
</dbReference>
<name>A0A102L2P1_9BURK</name>
<dbReference type="InterPro" id="IPR012768">
    <property type="entry name" value="Trehalose_TreZ"/>
</dbReference>
<evidence type="ECO:0000256" key="9">
    <source>
        <dbReference type="ARBA" id="ARBA00023295"/>
    </source>
</evidence>
<dbReference type="GO" id="GO:0005992">
    <property type="term" value="P:trehalose biosynthetic process"/>
    <property type="evidence" value="ECO:0007669"/>
    <property type="project" value="UniProtKB-UniRule"/>
</dbReference>
<dbReference type="PIRSF" id="PIRSF006337">
    <property type="entry name" value="Trehalose_TreZ"/>
    <property type="match status" value="1"/>
</dbReference>
<evidence type="ECO:0000313" key="18">
    <source>
        <dbReference type="EMBL" id="KUZ85957.1"/>
    </source>
</evidence>
<dbReference type="AlphaFoldDB" id="A0A102L2P1"/>
<dbReference type="GO" id="GO:0033942">
    <property type="term" value="F:4-alpha-D-(1-&gt;4)-alpha-D-glucanotrehalose trehalohydrolase activity"/>
    <property type="evidence" value="ECO:0007669"/>
    <property type="project" value="UniProtKB-EC"/>
</dbReference>
<dbReference type="Gene3D" id="2.60.40.10">
    <property type="entry name" value="Immunoglobulins"/>
    <property type="match status" value="1"/>
</dbReference>
<dbReference type="Gene3D" id="3.20.20.80">
    <property type="entry name" value="Glycosidases"/>
    <property type="match status" value="1"/>
</dbReference>
<dbReference type="Gene3D" id="1.10.10.760">
    <property type="entry name" value="E-set domains of sugar-utilizing enzymes"/>
    <property type="match status" value="1"/>
</dbReference>
<dbReference type="CDD" id="cd02853">
    <property type="entry name" value="E_set_MTHase_like_N"/>
    <property type="match status" value="1"/>
</dbReference>
<feature type="site" description="Transition state stabilizer" evidence="16">
    <location>
        <position position="386"/>
    </location>
</feature>
<dbReference type="InterPro" id="IPR013783">
    <property type="entry name" value="Ig-like_fold"/>
</dbReference>
<comment type="similarity">
    <text evidence="3 14">Belongs to the glycosyl hydrolase 13 family.</text>
</comment>
<sequence>MTTRTYRHPLPFGAAPQADGTTRFRLWAPSHPVVMLAVEGQARVPMTAQADGWHEAVLACAAGARYRYVLADGTALADPASRAQDGGPHDASIVCDAGAFRWRHSAWRGRPWHETVLYELHAGALGGYAGVAAQLPRLAALGVTAIELMPIATFGGMRNWGYDGVLPFAPSAAYGSPDALKSLIDDAHGLGLMVFLDVVYNHFGPDGNVMGRLAAPFFDASRRTPWGDAIDFSRPAVREFFIENALYWLFEYRFDGLRLDAVHAIGDTSFLVELARRVRAETTRREPDRHIHLVLENEDNRASLLAHDFTAQWNDDAHNAIHVLLTGEHDGYYRDFAKAPTARLACCLADGFAFQGERVARLGRLRGEPSAWLPTTAFVMFLQNHDQVGNRAHGERLTALCDAQALRAAVALLLLSPQIPLLFMGEEWGCTQPFLYFTDYHDALADAVREGRRTEFAHQRAFADPAARAAIPDPNDIGTFTRSCPTPNDASQPAHAAWLAWYRTLLAMRRAMLVPRLPGTRALGAEVISAGAVRARWRMNDGAALTLYVNLHRQSAGCTAMPAGTTLCSTPDDAAKRLAAGELAPASCVAWLEAPP</sequence>
<evidence type="ECO:0000256" key="15">
    <source>
        <dbReference type="PIRSR" id="PIRSR006337-1"/>
    </source>
</evidence>
<evidence type="ECO:0000256" key="7">
    <source>
        <dbReference type="ARBA" id="ARBA00022801"/>
    </source>
</evidence>
<dbReference type="Pfam" id="PF00128">
    <property type="entry name" value="Alpha-amylase"/>
    <property type="match status" value="1"/>
</dbReference>
<evidence type="ECO:0000259" key="17">
    <source>
        <dbReference type="SMART" id="SM00642"/>
    </source>
</evidence>
<dbReference type="RefSeq" id="WP_059635887.1">
    <property type="nucleotide sequence ID" value="NZ_LOTK01000087.1"/>
</dbReference>
<dbReference type="PANTHER" id="PTHR43651:SF11">
    <property type="entry name" value="MALTO-OLIGOSYLTREHALOSE TREHALOHYDROLASE"/>
    <property type="match status" value="1"/>
</dbReference>
<feature type="active site" description="Proton donor" evidence="15">
    <location>
        <position position="296"/>
    </location>
</feature>
<reference evidence="18 19" key="1">
    <citation type="submission" date="2015-11" db="EMBL/GenBank/DDBJ databases">
        <title>Expanding the genomic diversity of Burkholderia species for the development of highly accurate diagnostics.</title>
        <authorList>
            <person name="Sahl J."/>
            <person name="Keim P."/>
            <person name="Wagner D."/>
        </authorList>
    </citation>
    <scope>NUCLEOTIDE SEQUENCE [LARGE SCALE GENOMIC DNA]</scope>
    <source>
        <strain evidence="18 19">RF32-BP4</strain>
    </source>
</reference>
<dbReference type="Pfam" id="PF11941">
    <property type="entry name" value="DUF3459"/>
    <property type="match status" value="1"/>
</dbReference>
<keyword evidence="7 14" id="KW-0378">Hydrolase</keyword>
<evidence type="ECO:0000256" key="8">
    <source>
        <dbReference type="ARBA" id="ARBA00023277"/>
    </source>
</evidence>
<proteinExistence type="inferred from homology"/>
<keyword evidence="8" id="KW-0119">Carbohydrate metabolism</keyword>
<dbReference type="InterPro" id="IPR044901">
    <property type="entry name" value="Trehalose_TreZ_E-set_sf"/>
</dbReference>